<dbReference type="GO" id="GO:0005737">
    <property type="term" value="C:cytoplasm"/>
    <property type="evidence" value="ECO:0007669"/>
    <property type="project" value="UniProtKB-SubCell"/>
</dbReference>
<evidence type="ECO:0000256" key="5">
    <source>
        <dbReference type="ARBA" id="ARBA00022840"/>
    </source>
</evidence>
<dbReference type="SUPFAM" id="SSF52402">
    <property type="entry name" value="Adenine nucleotide alpha hydrolases-like"/>
    <property type="match status" value="1"/>
</dbReference>
<keyword evidence="5" id="KW-0067">ATP-binding</keyword>
<accession>A0A948TJS7</accession>
<reference evidence="7" key="2">
    <citation type="submission" date="2021-04" db="EMBL/GenBank/DDBJ databases">
        <authorList>
            <person name="Gilroy R."/>
        </authorList>
    </citation>
    <scope>NUCLEOTIDE SEQUENCE</scope>
    <source>
        <strain evidence="7">F6-6636</strain>
    </source>
</reference>
<sequence length="304" mass="36136">ADNRWLERPLLAFSKQQLYHFVQKRHIPYFEDATNHTDAFLRNRLRHYVVPALKKENKQVLKHAQTFANELNDMFTFTEAQIAQLIDNITIQQTTQQWQGNWQLLVTSLPLTLQLWALQKIWLQISDNSPLNHHLLNEMLLLLNNNRKPNGLLYLPHGWYFQKNYHEMTFYQPNIKSATLSPTFTLKLNQPIKVQLVNNHWQITLVAFKQGLTPLYGIANSQIMHLRLRHWQSGDYLFLSNGHHQKLRRFFINHHIPVQCRHAAWVIANDHQILWLMVGQQTHNFTLYHQDEKAIIAIEQIRVD</sequence>
<dbReference type="Gene3D" id="3.40.50.620">
    <property type="entry name" value="HUPs"/>
    <property type="match status" value="1"/>
</dbReference>
<evidence type="ECO:0000256" key="3">
    <source>
        <dbReference type="ARBA" id="ARBA00022694"/>
    </source>
</evidence>
<dbReference type="InterPro" id="IPR014729">
    <property type="entry name" value="Rossmann-like_a/b/a_fold"/>
</dbReference>
<dbReference type="InterPro" id="IPR012094">
    <property type="entry name" value="tRNA_Ile_lys_synt"/>
</dbReference>
<dbReference type="NCBIfam" id="TIGR02433">
    <property type="entry name" value="lysidine_TilS_C"/>
    <property type="match status" value="1"/>
</dbReference>
<dbReference type="InterPro" id="IPR012796">
    <property type="entry name" value="Lysidine-tRNA-synth_C"/>
</dbReference>
<evidence type="ECO:0000259" key="6">
    <source>
        <dbReference type="SMART" id="SM00977"/>
    </source>
</evidence>
<keyword evidence="3" id="KW-0819">tRNA processing</keyword>
<dbReference type="SMART" id="SM00977">
    <property type="entry name" value="TilS_C"/>
    <property type="match status" value="1"/>
</dbReference>
<dbReference type="PANTHER" id="PTHR43033:SF1">
    <property type="entry name" value="TRNA(ILE)-LYSIDINE SYNTHASE-RELATED"/>
    <property type="match status" value="1"/>
</dbReference>
<evidence type="ECO:0000313" key="8">
    <source>
        <dbReference type="Proteomes" id="UP000777303"/>
    </source>
</evidence>
<dbReference type="EMBL" id="JAHLFS010000055">
    <property type="protein sequence ID" value="MBU3851948.1"/>
    <property type="molecule type" value="Genomic_DNA"/>
</dbReference>
<dbReference type="EC" id="6.3.4.19" evidence="7"/>
<dbReference type="GO" id="GO:0008033">
    <property type="term" value="P:tRNA processing"/>
    <property type="evidence" value="ECO:0007669"/>
    <property type="project" value="UniProtKB-KW"/>
</dbReference>
<reference evidence="7" key="1">
    <citation type="journal article" date="2021" name="PeerJ">
        <title>Extensive microbial diversity within the chicken gut microbiome revealed by metagenomics and culture.</title>
        <authorList>
            <person name="Gilroy R."/>
            <person name="Ravi A."/>
            <person name="Getino M."/>
            <person name="Pursley I."/>
            <person name="Horton D.L."/>
            <person name="Alikhan N.F."/>
            <person name="Baker D."/>
            <person name="Gharbi K."/>
            <person name="Hall N."/>
            <person name="Watson M."/>
            <person name="Adriaenssens E.M."/>
            <person name="Foster-Nyarko E."/>
            <person name="Jarju S."/>
            <person name="Secka A."/>
            <person name="Antonio M."/>
            <person name="Oren A."/>
            <person name="Chaudhuri R.R."/>
            <person name="La Ragione R."/>
            <person name="Hildebrand F."/>
            <person name="Pallen M.J."/>
        </authorList>
    </citation>
    <scope>NUCLEOTIDE SEQUENCE</scope>
    <source>
        <strain evidence="7">F6-6636</strain>
    </source>
</reference>
<dbReference type="Pfam" id="PF01171">
    <property type="entry name" value="ATP_bind_3"/>
    <property type="match status" value="1"/>
</dbReference>
<keyword evidence="2 7" id="KW-0436">Ligase</keyword>
<proteinExistence type="predicted"/>
<dbReference type="GO" id="GO:0032267">
    <property type="term" value="F:tRNA(Ile)-lysidine synthase activity"/>
    <property type="evidence" value="ECO:0007669"/>
    <property type="project" value="UniProtKB-EC"/>
</dbReference>
<gene>
    <name evidence="7" type="primary">tilS</name>
    <name evidence="7" type="ORF">H9901_04545</name>
</gene>
<feature type="non-terminal residue" evidence="7">
    <location>
        <position position="1"/>
    </location>
</feature>
<dbReference type="GO" id="GO:0005524">
    <property type="term" value="F:ATP binding"/>
    <property type="evidence" value="ECO:0007669"/>
    <property type="project" value="UniProtKB-KW"/>
</dbReference>
<name>A0A948TJS7_9LACO</name>
<dbReference type="InterPro" id="IPR011063">
    <property type="entry name" value="TilS/TtcA_N"/>
</dbReference>
<evidence type="ECO:0000256" key="2">
    <source>
        <dbReference type="ARBA" id="ARBA00022598"/>
    </source>
</evidence>
<comment type="caution">
    <text evidence="7">The sequence shown here is derived from an EMBL/GenBank/DDBJ whole genome shotgun (WGS) entry which is preliminary data.</text>
</comment>
<keyword evidence="4" id="KW-0547">Nucleotide-binding</keyword>
<comment type="subcellular location">
    <subcellularLocation>
        <location evidence="1">Cytoplasm</location>
    </subcellularLocation>
</comment>
<protein>
    <submittedName>
        <fullName evidence="7">tRNA lysidine(34) synthetase TilS</fullName>
        <ecNumber evidence="7">6.3.4.19</ecNumber>
    </submittedName>
</protein>
<dbReference type="AlphaFoldDB" id="A0A948TJS7"/>
<dbReference type="Proteomes" id="UP000777303">
    <property type="component" value="Unassembled WGS sequence"/>
</dbReference>
<dbReference type="SUPFAM" id="SSF56037">
    <property type="entry name" value="PheT/TilS domain"/>
    <property type="match status" value="1"/>
</dbReference>
<organism evidence="7 8">
    <name type="scientific">Candidatus Paralactobacillus gallistercoris</name>
    <dbReference type="NCBI Taxonomy" id="2838724"/>
    <lineage>
        <taxon>Bacteria</taxon>
        <taxon>Bacillati</taxon>
        <taxon>Bacillota</taxon>
        <taxon>Bacilli</taxon>
        <taxon>Lactobacillales</taxon>
        <taxon>Lactobacillaceae</taxon>
        <taxon>Lactobacillus</taxon>
    </lineage>
</organism>
<dbReference type="PANTHER" id="PTHR43033">
    <property type="entry name" value="TRNA(ILE)-LYSIDINE SYNTHASE-RELATED"/>
    <property type="match status" value="1"/>
</dbReference>
<evidence type="ECO:0000256" key="4">
    <source>
        <dbReference type="ARBA" id="ARBA00022741"/>
    </source>
</evidence>
<evidence type="ECO:0000256" key="1">
    <source>
        <dbReference type="ARBA" id="ARBA00004496"/>
    </source>
</evidence>
<evidence type="ECO:0000313" key="7">
    <source>
        <dbReference type="EMBL" id="MBU3851948.1"/>
    </source>
</evidence>
<feature type="domain" description="Lysidine-tRNA(Ile) synthetase C-terminal" evidence="6">
    <location>
        <begin position="226"/>
        <end position="298"/>
    </location>
</feature>